<evidence type="ECO:0000313" key="1">
    <source>
        <dbReference type="EMBL" id="BAT97713.1"/>
    </source>
</evidence>
<reference evidence="1 2" key="1">
    <citation type="journal article" date="2015" name="Sci. Rep.">
        <title>The power of single molecule real-time sequencing technology in the de novo assembly of a eukaryotic genome.</title>
        <authorList>
            <person name="Sakai H."/>
            <person name="Naito K."/>
            <person name="Ogiso-Tanaka E."/>
            <person name="Takahashi Y."/>
            <person name="Iseki K."/>
            <person name="Muto C."/>
            <person name="Satou K."/>
            <person name="Teruya K."/>
            <person name="Shiroma A."/>
            <person name="Shimoji M."/>
            <person name="Hirano T."/>
            <person name="Itoh T."/>
            <person name="Kaga A."/>
            <person name="Tomooka N."/>
        </authorList>
    </citation>
    <scope>NUCLEOTIDE SEQUENCE [LARGE SCALE GENOMIC DNA]</scope>
    <source>
        <strain evidence="2">cv. Shumari</strain>
    </source>
</reference>
<accession>A0A0S3SXV6</accession>
<dbReference type="Proteomes" id="UP000291084">
    <property type="component" value="Chromosome 9"/>
</dbReference>
<dbReference type="EMBL" id="AP015042">
    <property type="protein sequence ID" value="BAT97713.1"/>
    <property type="molecule type" value="Genomic_DNA"/>
</dbReference>
<evidence type="ECO:0000313" key="2">
    <source>
        <dbReference type="Proteomes" id="UP000291084"/>
    </source>
</evidence>
<name>A0A0S3SXV6_PHAAN</name>
<organism evidence="1 2">
    <name type="scientific">Vigna angularis var. angularis</name>
    <dbReference type="NCBI Taxonomy" id="157739"/>
    <lineage>
        <taxon>Eukaryota</taxon>
        <taxon>Viridiplantae</taxon>
        <taxon>Streptophyta</taxon>
        <taxon>Embryophyta</taxon>
        <taxon>Tracheophyta</taxon>
        <taxon>Spermatophyta</taxon>
        <taxon>Magnoliopsida</taxon>
        <taxon>eudicotyledons</taxon>
        <taxon>Gunneridae</taxon>
        <taxon>Pentapetalae</taxon>
        <taxon>rosids</taxon>
        <taxon>fabids</taxon>
        <taxon>Fabales</taxon>
        <taxon>Fabaceae</taxon>
        <taxon>Papilionoideae</taxon>
        <taxon>50 kb inversion clade</taxon>
        <taxon>NPAAA clade</taxon>
        <taxon>indigoferoid/millettioid clade</taxon>
        <taxon>Phaseoleae</taxon>
        <taxon>Vigna</taxon>
    </lineage>
</organism>
<protein>
    <submittedName>
        <fullName evidence="1">Uncharacterized protein</fullName>
    </submittedName>
</protein>
<gene>
    <name evidence="1" type="primary">Vigan.09G123800</name>
    <name evidence="1" type="ORF">VIGAN_09123800</name>
</gene>
<keyword evidence="2" id="KW-1185">Reference proteome</keyword>
<proteinExistence type="predicted"/>
<dbReference type="AlphaFoldDB" id="A0A0S3SXV6"/>
<sequence>MEAAPSSTFGPPFFFQLHRLDVNKIQARLCCWNLLVLCFSQQNPCPLRTWASGNVNFGRCWTCFAVRHPLLDRFSPGRVKLSKLLLDRALFSKLLDSLLLPPQHLSSTCCFAKLSNSSCAMLLCAGPLPCVGRGFTLLDVQISVCSSFSKYSIISSAGLLAGHTPSASHSRVKMCCVPAALA</sequence>